<gene>
    <name evidence="3" type="ORF">Cenrod_1149</name>
</gene>
<comment type="similarity">
    <text evidence="1">Belongs to the YggT family.</text>
</comment>
<evidence type="ECO:0000313" key="3">
    <source>
        <dbReference type="EMBL" id="AGX87242.1"/>
    </source>
</evidence>
<sequence length="201" mass="21415">MVLPPYSRAIRATFMLFQIVSLLLDVVVGVLSGACLLRMYAQWLRVPLSARSGNPLGGLLVSLTNWIVLPLRRVLPPMGPIDIASLLAAFALQCVEYALLWALAGGATEVWVILLLALFGLLRTAIALLTGIVILYALLSWFPANPALSDFVERLVSPLLAPLRKVIPLAGGIDLSPLIVLVLLQIAAIVLGGLQSAALHG</sequence>
<evidence type="ECO:0000313" key="4">
    <source>
        <dbReference type="Proteomes" id="UP000017184"/>
    </source>
</evidence>
<dbReference type="PANTHER" id="PTHR33219">
    <property type="entry name" value="YLMG HOMOLOG PROTEIN 2, CHLOROPLASTIC"/>
    <property type="match status" value="1"/>
</dbReference>
<keyword evidence="2" id="KW-0472">Membrane</keyword>
<dbReference type="AlphaFoldDB" id="U5N771"/>
<organism evidence="3 4">
    <name type="scientific">Candidatus Symbiobacter mobilis CR</name>
    <dbReference type="NCBI Taxonomy" id="946483"/>
    <lineage>
        <taxon>Bacteria</taxon>
        <taxon>Pseudomonadati</taxon>
        <taxon>Pseudomonadota</taxon>
        <taxon>Betaproteobacteria</taxon>
        <taxon>Burkholderiales</taxon>
        <taxon>Comamonadaceae</taxon>
    </lineage>
</organism>
<dbReference type="KEGG" id="cbx:Cenrod_1149"/>
<dbReference type="Pfam" id="PF02325">
    <property type="entry name" value="CCB3_YggT"/>
    <property type="match status" value="2"/>
</dbReference>
<dbReference type="PANTHER" id="PTHR33219:SF14">
    <property type="entry name" value="PROTEIN COFACTOR ASSEMBLY OF COMPLEX C SUBUNIT B CCB3, CHLOROPLASTIC-RELATED"/>
    <property type="match status" value="1"/>
</dbReference>
<evidence type="ECO:0000256" key="2">
    <source>
        <dbReference type="SAM" id="Phobius"/>
    </source>
</evidence>
<name>U5N771_9BURK</name>
<feature type="transmembrane region" description="Helical" evidence="2">
    <location>
        <begin position="12"/>
        <end position="41"/>
    </location>
</feature>
<feature type="transmembrane region" description="Helical" evidence="2">
    <location>
        <begin position="110"/>
        <end position="139"/>
    </location>
</feature>
<dbReference type="STRING" id="946483.Cenrod_1149"/>
<protein>
    <submittedName>
        <fullName evidence="3">YggT family protein</fullName>
    </submittedName>
</protein>
<dbReference type="InterPro" id="IPR003425">
    <property type="entry name" value="CCB3/YggT"/>
</dbReference>
<keyword evidence="4" id="KW-1185">Reference proteome</keyword>
<proteinExistence type="inferred from homology"/>
<keyword evidence="2" id="KW-0812">Transmembrane</keyword>
<evidence type="ECO:0000256" key="1">
    <source>
        <dbReference type="ARBA" id="ARBA00010894"/>
    </source>
</evidence>
<feature type="transmembrane region" description="Helical" evidence="2">
    <location>
        <begin position="178"/>
        <end position="198"/>
    </location>
</feature>
<reference evidence="3 4" key="1">
    <citation type="journal article" date="2013" name="Genome Biol.">
        <title>Genomic analysis reveals key aspects of prokaryotic symbiosis in the phototrophic consortium "Chlorochromatium aggregatum".</title>
        <authorList>
            <person name="Liu Z."/>
            <person name="Muller J."/>
            <person name="Li T."/>
            <person name="Alvey R.M."/>
            <person name="Vogl K."/>
            <person name="Frigaard N.U."/>
            <person name="Rockwell N.C."/>
            <person name="Boyd E.S."/>
            <person name="Tomsho L.P."/>
            <person name="Schuster S.C."/>
            <person name="Henke P."/>
            <person name="Rohde M."/>
            <person name="Overmann J."/>
            <person name="Bryant D.A."/>
        </authorList>
    </citation>
    <scope>NUCLEOTIDE SEQUENCE [LARGE SCALE GENOMIC DNA]</scope>
    <source>
        <strain evidence="3">CR</strain>
    </source>
</reference>
<accession>U5N771</accession>
<dbReference type="eggNOG" id="COG0762">
    <property type="taxonomic scope" value="Bacteria"/>
</dbReference>
<dbReference type="HOGENOM" id="CLU_089905_0_2_4"/>
<dbReference type="EMBL" id="CP004885">
    <property type="protein sequence ID" value="AGX87242.1"/>
    <property type="molecule type" value="Genomic_DNA"/>
</dbReference>
<keyword evidence="2" id="KW-1133">Transmembrane helix</keyword>
<dbReference type="GO" id="GO:0016020">
    <property type="term" value="C:membrane"/>
    <property type="evidence" value="ECO:0007669"/>
    <property type="project" value="InterPro"/>
</dbReference>
<feature type="transmembrane region" description="Helical" evidence="2">
    <location>
        <begin position="53"/>
        <end position="71"/>
    </location>
</feature>
<dbReference type="Proteomes" id="UP000017184">
    <property type="component" value="Chromosome"/>
</dbReference>